<accession>A0A5S9Q8B8</accession>
<name>A0A5S9Q8B8_9GAMM</name>
<dbReference type="InterPro" id="IPR040704">
    <property type="entry name" value="HEPN_AbiU2"/>
</dbReference>
<protein>
    <recommendedName>
        <fullName evidence="1">HEPN AbiU2-like domain-containing protein</fullName>
    </recommendedName>
</protein>
<keyword evidence="4" id="KW-1185">Reference proteome</keyword>
<organism evidence="3 4">
    <name type="scientific">Zhongshania aliphaticivorans</name>
    <dbReference type="NCBI Taxonomy" id="1470434"/>
    <lineage>
        <taxon>Bacteria</taxon>
        <taxon>Pseudomonadati</taxon>
        <taxon>Pseudomonadota</taxon>
        <taxon>Gammaproteobacteria</taxon>
        <taxon>Cellvibrionales</taxon>
        <taxon>Spongiibacteraceae</taxon>
        <taxon>Zhongshania</taxon>
    </lineage>
</organism>
<proteinExistence type="predicted"/>
<reference evidence="4 5" key="1">
    <citation type="submission" date="2019-11" db="EMBL/GenBank/DDBJ databases">
        <authorList>
            <person name="Holert J."/>
        </authorList>
    </citation>
    <scope>NUCLEOTIDE SEQUENCE [LARGE SCALE GENOMIC DNA]</scope>
    <source>
        <strain evidence="2">BC3_2A</strain>
        <strain evidence="3">SB11_1A</strain>
    </source>
</reference>
<dbReference type="AlphaFoldDB" id="A0A5S9Q8B8"/>
<evidence type="ECO:0000313" key="2">
    <source>
        <dbReference type="EMBL" id="CAA0103565.1"/>
    </source>
</evidence>
<evidence type="ECO:0000313" key="3">
    <source>
        <dbReference type="EMBL" id="CAA0113425.1"/>
    </source>
</evidence>
<dbReference type="Proteomes" id="UP000439591">
    <property type="component" value="Unassembled WGS sequence"/>
</dbReference>
<evidence type="ECO:0000313" key="5">
    <source>
        <dbReference type="Proteomes" id="UP000439591"/>
    </source>
</evidence>
<dbReference type="OrthoDB" id="7010572at2"/>
<sequence>MEEFNRFGIIVNELQKEVELYEELYGNSDAVSILNQSAMQVFSIIQRAMFFEIVTRLASLFDPAKTGKDSNLSFKYLLESVEGKLEPKTERLIAQTFELYDTTGIKNYRSKALAHLDLKHYLGKKNLATNISYESVSNILSNLEILIRSIPVEVGLLAKDHAIYRDSRLPEKSGGLALLAKLQVVHNN</sequence>
<feature type="domain" description="HEPN AbiU2-like" evidence="1">
    <location>
        <begin position="20"/>
        <end position="143"/>
    </location>
</feature>
<dbReference type="EMBL" id="CACSIK010000004">
    <property type="protein sequence ID" value="CAA0113425.1"/>
    <property type="molecule type" value="Genomic_DNA"/>
</dbReference>
<dbReference type="Pfam" id="PF18734">
    <property type="entry name" value="HEPN_AbiU2"/>
    <property type="match status" value="1"/>
</dbReference>
<evidence type="ECO:0000313" key="4">
    <source>
        <dbReference type="Proteomes" id="UP000435877"/>
    </source>
</evidence>
<dbReference type="Proteomes" id="UP000435877">
    <property type="component" value="Unassembled WGS sequence"/>
</dbReference>
<dbReference type="EMBL" id="CACSIM010000003">
    <property type="protein sequence ID" value="CAA0103565.1"/>
    <property type="molecule type" value="Genomic_DNA"/>
</dbReference>
<evidence type="ECO:0000259" key="1">
    <source>
        <dbReference type="Pfam" id="PF18734"/>
    </source>
</evidence>
<gene>
    <name evidence="3" type="ORF">IHBHHGIJ_03414</name>
    <name evidence="2" type="ORF">KFEGEMFD_02027</name>
</gene>
<dbReference type="RefSeq" id="WP_159270191.1">
    <property type="nucleotide sequence ID" value="NZ_CACSIK010000004.1"/>
</dbReference>